<keyword evidence="2" id="KW-0547">Nucleotide-binding</keyword>
<evidence type="ECO:0000256" key="2">
    <source>
        <dbReference type="ARBA" id="ARBA00022741"/>
    </source>
</evidence>
<evidence type="ECO:0000313" key="6">
    <source>
        <dbReference type="Proteomes" id="UP001442494"/>
    </source>
</evidence>
<comment type="caution">
    <text evidence="5">The sequence shown here is derived from an EMBL/GenBank/DDBJ whole genome shotgun (WGS) entry which is preliminary data.</text>
</comment>
<dbReference type="SMART" id="SM00382">
    <property type="entry name" value="AAA"/>
    <property type="match status" value="1"/>
</dbReference>
<dbReference type="CDD" id="cd00009">
    <property type="entry name" value="AAA"/>
    <property type="match status" value="1"/>
</dbReference>
<protein>
    <submittedName>
        <fullName evidence="5">AAA family ATPase</fullName>
    </submittedName>
</protein>
<dbReference type="InterPro" id="IPR027417">
    <property type="entry name" value="P-loop_NTPase"/>
</dbReference>
<dbReference type="SUPFAM" id="SSF52540">
    <property type="entry name" value="P-loop containing nucleoside triphosphate hydrolases"/>
    <property type="match status" value="1"/>
</dbReference>
<dbReference type="RefSeq" id="WP_190419951.1">
    <property type="nucleotide sequence ID" value="NZ_JAMPKK010000092.1"/>
</dbReference>
<organism evidence="5 6">
    <name type="scientific">Funiculus sociatus GB2-A5</name>
    <dbReference type="NCBI Taxonomy" id="2933946"/>
    <lineage>
        <taxon>Bacteria</taxon>
        <taxon>Bacillati</taxon>
        <taxon>Cyanobacteriota</taxon>
        <taxon>Cyanophyceae</taxon>
        <taxon>Coleofasciculales</taxon>
        <taxon>Coleofasciculaceae</taxon>
        <taxon>Funiculus</taxon>
    </lineage>
</organism>
<dbReference type="PANTHER" id="PTHR13779:SF7">
    <property type="entry name" value="ATPASE WRNIP1"/>
    <property type="match status" value="1"/>
</dbReference>
<dbReference type="Gene3D" id="1.10.3710.10">
    <property type="entry name" value="DNA polymerase III clamp loader subunits, C-terminal domain"/>
    <property type="match status" value="1"/>
</dbReference>
<dbReference type="Gene3D" id="1.20.272.10">
    <property type="match status" value="1"/>
</dbReference>
<dbReference type="Pfam" id="PF12002">
    <property type="entry name" value="MgsA_C"/>
    <property type="match status" value="1"/>
</dbReference>
<sequence>MPICKWVKTDLFDKKRQQLVDNEEPLAARMRPRTLDEFIGQDHIIGPGRLLRRAIQADQLSSVIFFGPPGTGKTTLARIIANTTRAHFIAINAVLSGVKEIRDAIATAQKHQKEHNQRTILFVDEVHRFNKSQQDAMLPWVENGTVILIGATTENPYFEVNKALVSRSRIFQLKPLNEADLPRVLEQALTDPERGYGQLSVIVEPDAIAHLVNVANGDARSLLNALELAVETTPPDETGTVRVTLAVAEESIQQRAVLYDKEGDAHFDTISAFIKSLRGSDPDAALYWLAKMVYAGEDPRFIFRRMLILASEDVGLADPNAVVVVNGCASAFEWVGMPEGRYHLAQATLYLANAPKSNSVMGFFDALAVVEKEREAEVPNHLKDANRDKKGLGHGAGYLYPHAYRDHWVAQQYLPSSLQGQVFYQPSTQGFEGEIKTQVARHREAQLEAVAEGVFVSPVEVLTTGPTDRTVDRWLQRTLRQVGEQLATVRDRIFTLAQLQRHHVVLDLNAGSGLLTFEGLRRVPEGGVYACTRTSAEAVALQEQVAALPLLKRPVVLSSTLNELPEVLATQVPDIRFDCIIGRNALIHEPDKPAAAKLLAQWLQQSGVLVLAETVPRHTQRLYRLLEKSKLNADLYQRLVAAEEAIYSDRLDPMVNWDTDELRVAFEDVGLVVEVDEERSHTQMHITPALIERWFATTSATNRPSYAAHLAKNLHEEEIRVVKELFNRSLLHQTVNWESAIAFLRAELS</sequence>
<dbReference type="SUPFAM" id="SSF53335">
    <property type="entry name" value="S-adenosyl-L-methionine-dependent methyltransferases"/>
    <property type="match status" value="1"/>
</dbReference>
<reference evidence="5 6" key="1">
    <citation type="submission" date="2022-04" db="EMBL/GenBank/DDBJ databases">
        <title>Positive selection, recombination, and allopatry shape intraspecific diversity of widespread and dominant cyanobacteria.</title>
        <authorList>
            <person name="Wei J."/>
            <person name="Shu W."/>
            <person name="Hu C."/>
        </authorList>
    </citation>
    <scope>NUCLEOTIDE SEQUENCE [LARGE SCALE GENOMIC DNA]</scope>
    <source>
        <strain evidence="5 6">GB2-A5</strain>
    </source>
</reference>
<dbReference type="Proteomes" id="UP001442494">
    <property type="component" value="Unassembled WGS sequence"/>
</dbReference>
<dbReference type="Gene3D" id="1.10.8.60">
    <property type="match status" value="1"/>
</dbReference>
<dbReference type="InterPro" id="IPR003959">
    <property type="entry name" value="ATPase_AAA_core"/>
</dbReference>
<evidence type="ECO:0000256" key="1">
    <source>
        <dbReference type="ARBA" id="ARBA00008959"/>
    </source>
</evidence>
<keyword evidence="6" id="KW-1185">Reference proteome</keyword>
<dbReference type="InterPro" id="IPR003593">
    <property type="entry name" value="AAA+_ATPase"/>
</dbReference>
<dbReference type="Gene3D" id="3.40.50.150">
    <property type="entry name" value="Vaccinia Virus protein VP39"/>
    <property type="match status" value="1"/>
</dbReference>
<dbReference type="NCBIfam" id="NF009881">
    <property type="entry name" value="PRK13341.1-2"/>
    <property type="match status" value="1"/>
</dbReference>
<dbReference type="InterPro" id="IPR051314">
    <property type="entry name" value="AAA_ATPase_RarA/MGS1/WRNIP1"/>
</dbReference>
<evidence type="ECO:0000256" key="3">
    <source>
        <dbReference type="ARBA" id="ARBA00022840"/>
    </source>
</evidence>
<dbReference type="CDD" id="cd18139">
    <property type="entry name" value="HLD_clamp_RarA"/>
    <property type="match status" value="1"/>
</dbReference>
<gene>
    <name evidence="5" type="ORF">NDI37_25850</name>
</gene>
<dbReference type="InterPro" id="IPR008921">
    <property type="entry name" value="DNA_pol3_clamp-load_cplx_C"/>
</dbReference>
<dbReference type="InterPro" id="IPR032423">
    <property type="entry name" value="AAA_assoc_2"/>
</dbReference>
<dbReference type="InterPro" id="IPR021886">
    <property type="entry name" value="MgsA_C"/>
</dbReference>
<dbReference type="PANTHER" id="PTHR13779">
    <property type="entry name" value="WERNER HELICASE-INTERACTING PROTEIN 1 FAMILY MEMBER"/>
    <property type="match status" value="1"/>
</dbReference>
<evidence type="ECO:0000259" key="4">
    <source>
        <dbReference type="SMART" id="SM00382"/>
    </source>
</evidence>
<keyword evidence="3" id="KW-0067">ATP-binding</keyword>
<dbReference type="CDD" id="cd02440">
    <property type="entry name" value="AdoMet_MTases"/>
    <property type="match status" value="1"/>
</dbReference>
<dbReference type="NCBIfam" id="NF009883">
    <property type="entry name" value="PRK13341.1-4"/>
    <property type="match status" value="1"/>
</dbReference>
<feature type="domain" description="AAA+ ATPase" evidence="4">
    <location>
        <begin position="59"/>
        <end position="176"/>
    </location>
</feature>
<comment type="similarity">
    <text evidence="1">Belongs to the AAA ATPase family. RarA/MGS1/WRNIP1 subfamily.</text>
</comment>
<dbReference type="Pfam" id="PF16193">
    <property type="entry name" value="AAA_assoc_2"/>
    <property type="match status" value="1"/>
</dbReference>
<dbReference type="EMBL" id="JAMPKK010000092">
    <property type="protein sequence ID" value="MEP0867869.1"/>
    <property type="molecule type" value="Genomic_DNA"/>
</dbReference>
<dbReference type="Gene3D" id="3.40.50.300">
    <property type="entry name" value="P-loop containing nucleotide triphosphate hydrolases"/>
    <property type="match status" value="1"/>
</dbReference>
<dbReference type="InterPro" id="IPR029063">
    <property type="entry name" value="SAM-dependent_MTases_sf"/>
</dbReference>
<dbReference type="SUPFAM" id="SSF48019">
    <property type="entry name" value="post-AAA+ oligomerization domain-like"/>
    <property type="match status" value="1"/>
</dbReference>
<dbReference type="Pfam" id="PF00004">
    <property type="entry name" value="AAA"/>
    <property type="match status" value="1"/>
</dbReference>
<evidence type="ECO:0000313" key="5">
    <source>
        <dbReference type="EMBL" id="MEP0867869.1"/>
    </source>
</evidence>
<proteinExistence type="inferred from homology"/>
<name>A0ABV0JWN7_9CYAN</name>
<accession>A0ABV0JWN7</accession>